<evidence type="ECO:0000313" key="2">
    <source>
        <dbReference type="Proteomes" id="UP001595937"/>
    </source>
</evidence>
<gene>
    <name evidence="1" type="primary">ctlX</name>
    <name evidence="1" type="ORF">ACFPK8_10190</name>
</gene>
<dbReference type="PIRSF" id="PIRSF028188">
    <property type="entry name" value="Amdntrnsf_FN0238"/>
    <property type="match status" value="1"/>
</dbReference>
<dbReference type="PANTHER" id="PTHR43224:SF1">
    <property type="entry name" value="AMIDINOTRANSFERASE"/>
    <property type="match status" value="1"/>
</dbReference>
<dbReference type="InterPro" id="IPR014541">
    <property type="entry name" value="Amdntrnsf_FN0238"/>
</dbReference>
<organism evidence="1 2">
    <name type="scientific">Brachybacterium tyrofermentans</name>
    <dbReference type="NCBI Taxonomy" id="47848"/>
    <lineage>
        <taxon>Bacteria</taxon>
        <taxon>Bacillati</taxon>
        <taxon>Actinomycetota</taxon>
        <taxon>Actinomycetes</taxon>
        <taxon>Micrococcales</taxon>
        <taxon>Dermabacteraceae</taxon>
        <taxon>Brachybacterium</taxon>
    </lineage>
</organism>
<comment type="caution">
    <text evidence="1">The sequence shown here is derived from an EMBL/GenBank/DDBJ whole genome shotgun (WGS) entry which is preliminary data.</text>
</comment>
<dbReference type="SUPFAM" id="SSF55909">
    <property type="entry name" value="Pentein"/>
    <property type="match status" value="1"/>
</dbReference>
<dbReference type="NCBIfam" id="NF046062">
    <property type="entry name" value="citrull_CtlX"/>
    <property type="match status" value="1"/>
</dbReference>
<dbReference type="Gene3D" id="3.75.10.10">
    <property type="entry name" value="L-arginine/glycine Amidinotransferase, Chain A"/>
    <property type="match status" value="1"/>
</dbReference>
<proteinExistence type="predicted"/>
<keyword evidence="1" id="KW-0378">Hydrolase</keyword>
<sequence>MTATPAQAPSHVVLVRPHHFHPNAQTAADNAFQRRLVAPDADTARRAREEVGGLATALERAGVAVSLFEDEGISTPDSVFPNNWLSTHADGTLALYPMYAANRRAERRDDIVQHLRTHFTVRRVADWSAAEREGRFLEGTGAMVLDHLAHVAYACRSRRLDDGLFAEVCTDLGYDPVLFDATDARGVPVYHTNVLMSVGTEVALVGTGMIRDHAQRGMVLDRLRASGRKIVELTESQVQGFLGNCLEVTGHAGTADEERLLVMSTRAAGHLSPAQRDRIELSCRILAVPVPTIEAAGGSVRCMIAGIHLPPQQAATTLRGLGTRNVGVSAPQRS</sequence>
<evidence type="ECO:0000313" key="1">
    <source>
        <dbReference type="EMBL" id="MFC5297880.1"/>
    </source>
</evidence>
<name>A0ABW0FHM8_9MICO</name>
<reference evidence="2" key="1">
    <citation type="journal article" date="2019" name="Int. J. Syst. Evol. Microbiol.">
        <title>The Global Catalogue of Microorganisms (GCM) 10K type strain sequencing project: providing services to taxonomists for standard genome sequencing and annotation.</title>
        <authorList>
            <consortium name="The Broad Institute Genomics Platform"/>
            <consortium name="The Broad Institute Genome Sequencing Center for Infectious Disease"/>
            <person name="Wu L."/>
            <person name="Ma J."/>
        </authorList>
    </citation>
    <scope>NUCLEOTIDE SEQUENCE [LARGE SCALE GENOMIC DNA]</scope>
    <source>
        <strain evidence="2">CGMCC 1.16455</strain>
    </source>
</reference>
<protein>
    <submittedName>
        <fullName evidence="1">Citrulline utilization hydrolase CtlX</fullName>
    </submittedName>
</protein>
<accession>A0ABW0FHM8</accession>
<dbReference type="GO" id="GO:0016787">
    <property type="term" value="F:hydrolase activity"/>
    <property type="evidence" value="ECO:0007669"/>
    <property type="project" value="UniProtKB-KW"/>
</dbReference>
<dbReference type="GeneID" id="303297138"/>
<dbReference type="EMBL" id="JBHSLN010000023">
    <property type="protein sequence ID" value="MFC5297880.1"/>
    <property type="molecule type" value="Genomic_DNA"/>
</dbReference>
<dbReference type="Pfam" id="PF19420">
    <property type="entry name" value="DDAH_eukar"/>
    <property type="match status" value="1"/>
</dbReference>
<keyword evidence="2" id="KW-1185">Reference proteome</keyword>
<dbReference type="RefSeq" id="WP_343923659.1">
    <property type="nucleotide sequence ID" value="NZ_BAAAIR010000034.1"/>
</dbReference>
<dbReference type="PANTHER" id="PTHR43224">
    <property type="entry name" value="AMIDINOTRANSFERASE"/>
    <property type="match status" value="1"/>
</dbReference>
<dbReference type="Proteomes" id="UP001595937">
    <property type="component" value="Unassembled WGS sequence"/>
</dbReference>